<name>A0AAN9LX55_CANGL</name>
<gene>
    <name evidence="1" type="ORF">VNO77_12255</name>
</gene>
<dbReference type="EMBL" id="JAYMYQ010000003">
    <property type="protein sequence ID" value="KAK7343481.1"/>
    <property type="molecule type" value="Genomic_DNA"/>
</dbReference>
<reference evidence="1 2" key="1">
    <citation type="submission" date="2024-01" db="EMBL/GenBank/DDBJ databases">
        <title>The genomes of 5 underutilized Papilionoideae crops provide insights into root nodulation and disease resistanc.</title>
        <authorList>
            <person name="Jiang F."/>
        </authorList>
    </citation>
    <scope>NUCLEOTIDE SEQUENCE [LARGE SCALE GENOMIC DNA]</scope>
    <source>
        <strain evidence="1">LVBAO_FW01</strain>
        <tissue evidence="1">Leaves</tissue>
    </source>
</reference>
<proteinExistence type="predicted"/>
<protein>
    <submittedName>
        <fullName evidence="1">Uncharacterized protein</fullName>
    </submittedName>
</protein>
<organism evidence="1 2">
    <name type="scientific">Canavalia gladiata</name>
    <name type="common">Sword bean</name>
    <name type="synonym">Dolichos gladiatus</name>
    <dbReference type="NCBI Taxonomy" id="3824"/>
    <lineage>
        <taxon>Eukaryota</taxon>
        <taxon>Viridiplantae</taxon>
        <taxon>Streptophyta</taxon>
        <taxon>Embryophyta</taxon>
        <taxon>Tracheophyta</taxon>
        <taxon>Spermatophyta</taxon>
        <taxon>Magnoliopsida</taxon>
        <taxon>eudicotyledons</taxon>
        <taxon>Gunneridae</taxon>
        <taxon>Pentapetalae</taxon>
        <taxon>rosids</taxon>
        <taxon>fabids</taxon>
        <taxon>Fabales</taxon>
        <taxon>Fabaceae</taxon>
        <taxon>Papilionoideae</taxon>
        <taxon>50 kb inversion clade</taxon>
        <taxon>NPAAA clade</taxon>
        <taxon>indigoferoid/millettioid clade</taxon>
        <taxon>Phaseoleae</taxon>
        <taxon>Canavalia</taxon>
    </lineage>
</organism>
<keyword evidence="2" id="KW-1185">Reference proteome</keyword>
<accession>A0AAN9LX55</accession>
<evidence type="ECO:0000313" key="2">
    <source>
        <dbReference type="Proteomes" id="UP001367508"/>
    </source>
</evidence>
<comment type="caution">
    <text evidence="1">The sequence shown here is derived from an EMBL/GenBank/DDBJ whole genome shotgun (WGS) entry which is preliminary data.</text>
</comment>
<sequence length="126" mass="14644">MGVGARALRVRLTAKCKAADESCSSSEQLQLNHFKIHQETKPINGWSISIRIHEMCADTTLFLYPRLKGFSRKPHALKHPFPHHSHVRLHTARVLCKLNSKQEEDGLSQKHVNYRDKDWIEWSKLH</sequence>
<dbReference type="Proteomes" id="UP001367508">
    <property type="component" value="Unassembled WGS sequence"/>
</dbReference>
<dbReference type="AlphaFoldDB" id="A0AAN9LX55"/>
<evidence type="ECO:0000313" key="1">
    <source>
        <dbReference type="EMBL" id="KAK7343481.1"/>
    </source>
</evidence>